<gene>
    <name evidence="1" type="ORF">JDO7802_02209</name>
</gene>
<sequence>MKQLSIALPRLDATGREDFMVSASNATALALLDSWPDWPDRRLALVGPEGAGKSHLATIWATETGAHRMSAADLSSAEAPDLARGPLVVEDVDGGVEEEALFHLWNACAQSGQGLLLTGRAMPSDWPIALPDLRSRVTSLTPAAIDDPDDMLLSVLLLKLFADRQLQVKPALIGFLLPRMERSFAAARRVVDMLDRESLARGVPVGQALARSVLDG</sequence>
<proteinExistence type="predicted"/>
<dbReference type="GO" id="GO:0005886">
    <property type="term" value="C:plasma membrane"/>
    <property type="evidence" value="ECO:0007669"/>
    <property type="project" value="TreeGrafter"/>
</dbReference>
<dbReference type="InterPro" id="IPR027417">
    <property type="entry name" value="P-loop_NTPase"/>
</dbReference>
<dbReference type="GO" id="GO:0006270">
    <property type="term" value="P:DNA replication initiation"/>
    <property type="evidence" value="ECO:0007669"/>
    <property type="project" value="TreeGrafter"/>
</dbReference>
<dbReference type="Gene3D" id="1.10.8.60">
    <property type="match status" value="1"/>
</dbReference>
<reference evidence="1 2" key="1">
    <citation type="submission" date="2015-07" db="EMBL/GenBank/DDBJ databases">
        <authorList>
            <person name="Noorani M."/>
        </authorList>
    </citation>
    <scope>NUCLEOTIDE SEQUENCE [LARGE SCALE GENOMIC DNA]</scope>
    <source>
        <strain evidence="1 2">CECT 7802</strain>
    </source>
</reference>
<dbReference type="RefSeq" id="WP_055085511.1">
    <property type="nucleotide sequence ID" value="NZ_CXSU01000012.1"/>
</dbReference>
<dbReference type="PANTHER" id="PTHR30050:SF5">
    <property type="entry name" value="DNAA REGULATORY INACTIVATOR HDA"/>
    <property type="match status" value="1"/>
</dbReference>
<dbReference type="Proteomes" id="UP000049222">
    <property type="component" value="Unassembled WGS sequence"/>
</dbReference>
<protein>
    <submittedName>
        <fullName evidence="1">DnaA regulatory inactivator Hda</fullName>
    </submittedName>
</protein>
<organism evidence="1 2">
    <name type="scientific">Jannaschia donghaensis</name>
    <dbReference type="NCBI Taxonomy" id="420998"/>
    <lineage>
        <taxon>Bacteria</taxon>
        <taxon>Pseudomonadati</taxon>
        <taxon>Pseudomonadota</taxon>
        <taxon>Alphaproteobacteria</taxon>
        <taxon>Rhodobacterales</taxon>
        <taxon>Roseobacteraceae</taxon>
        <taxon>Jannaschia</taxon>
    </lineage>
</organism>
<dbReference type="PANTHER" id="PTHR30050">
    <property type="entry name" value="CHROMOSOMAL REPLICATION INITIATOR PROTEIN DNAA"/>
    <property type="match status" value="1"/>
</dbReference>
<dbReference type="STRING" id="420998.JDO7802_02209"/>
<keyword evidence="2" id="KW-1185">Reference proteome</keyword>
<accession>A0A0M6YIL0</accession>
<dbReference type="AlphaFoldDB" id="A0A0M6YIL0"/>
<name>A0A0M6YIL0_9RHOB</name>
<dbReference type="Gene3D" id="3.40.50.300">
    <property type="entry name" value="P-loop containing nucleotide triphosphate hydrolases"/>
    <property type="match status" value="1"/>
</dbReference>
<dbReference type="SUPFAM" id="SSF52540">
    <property type="entry name" value="P-loop containing nucleoside triphosphate hydrolases"/>
    <property type="match status" value="1"/>
</dbReference>
<evidence type="ECO:0000313" key="2">
    <source>
        <dbReference type="Proteomes" id="UP000049222"/>
    </source>
</evidence>
<dbReference type="GO" id="GO:0003688">
    <property type="term" value="F:DNA replication origin binding"/>
    <property type="evidence" value="ECO:0007669"/>
    <property type="project" value="TreeGrafter"/>
</dbReference>
<dbReference type="EMBL" id="CXSU01000012">
    <property type="protein sequence ID" value="CTQ50191.1"/>
    <property type="molecule type" value="Genomic_DNA"/>
</dbReference>
<evidence type="ECO:0000313" key="1">
    <source>
        <dbReference type="EMBL" id="CTQ50191.1"/>
    </source>
</evidence>